<evidence type="ECO:0000313" key="1">
    <source>
        <dbReference type="PIR" id="S35675"/>
    </source>
</evidence>
<proteinExistence type="evidence at protein level"/>
<reference evidence="1" key="1">
    <citation type="journal article" date="1993" name="Eur. J. Biochem.">
        <title>Isolation and identification of two proto-oncogene products related to c-fgr and fyn in a tyrosine-protein-kinase fraction of rat spleen.</title>
        <authorList>
            <person name="Brunati A.M."/>
            <person name="James P."/>
            <person name="Donella-Deana A."/>
            <person name="Matoskova B."/>
            <person name="Robbins K.C."/>
            <person name="Pinna L.A."/>
        </authorList>
    </citation>
    <scope>PROTEIN SEQUENCE</scope>
</reference>
<organism evidence="1">
    <name type="scientific">Rattus norvegicus</name>
    <name type="common">Rat</name>
    <dbReference type="NCBI Taxonomy" id="10116"/>
    <lineage>
        <taxon>Eukaryota</taxon>
        <taxon>Metazoa</taxon>
        <taxon>Chordata</taxon>
        <taxon>Craniata</taxon>
        <taxon>Vertebrata</taxon>
        <taxon>Euteleostomi</taxon>
        <taxon>Mammalia</taxon>
        <taxon>Eutheria</taxon>
        <taxon>Euarchontoglires</taxon>
        <taxon>Glires</taxon>
        <taxon>Rodentia</taxon>
        <taxon>Myomorpha</taxon>
        <taxon>Muroidea</taxon>
        <taxon>Muridae</taxon>
        <taxon>Murinae</taxon>
        <taxon>Rattus</taxon>
    </lineage>
</organism>
<keyword id="KW-0903">Direct protein sequencing</keyword>
<protein>
    <submittedName>
        <fullName evidence="1">Protein kinase</fullName>
    </submittedName>
</protein>
<dbReference type="PIR" id="S35675">
    <property type="entry name" value="S35675"/>
</dbReference>
<dbReference type="AlphaFoldDB" id="Q7M036"/>
<accession>Q7M036</accession>
<sequence length="55" mass="6069">VTIFVALYDYEAAVQFNSVQDLTAPEAALFSDVWSFGILEVLEQVEPQYTPGANT</sequence>
<name>Q7M036_RAT</name>